<evidence type="ECO:0000313" key="4">
    <source>
        <dbReference type="Proteomes" id="UP000281549"/>
    </source>
</evidence>
<evidence type="ECO:0000313" key="3">
    <source>
        <dbReference type="Proteomes" id="UP000030755"/>
    </source>
</evidence>
<dbReference type="HOGENOM" id="CLU_2039388_0_0_1"/>
<protein>
    <submittedName>
        <fullName evidence="1">Uncharacterized protein</fullName>
    </submittedName>
</protein>
<name>A0A075AZA0_ROZAC</name>
<reference evidence="4" key="2">
    <citation type="journal article" date="2018" name="Nat. Microbiol.">
        <title>Leveraging single-cell genomics to expand the fungal tree of life.</title>
        <authorList>
            <person name="Ahrendt S.R."/>
            <person name="Quandt C.A."/>
            <person name="Ciobanu D."/>
            <person name="Clum A."/>
            <person name="Salamov A."/>
            <person name="Andreopoulos B."/>
            <person name="Cheng J.F."/>
            <person name="Woyke T."/>
            <person name="Pelin A."/>
            <person name="Henrissat B."/>
            <person name="Reynolds N.K."/>
            <person name="Benny G.L."/>
            <person name="Smith M.E."/>
            <person name="James T.Y."/>
            <person name="Grigoriev I.V."/>
        </authorList>
    </citation>
    <scope>NUCLEOTIDE SEQUENCE [LARGE SCALE GENOMIC DNA]</scope>
    <source>
        <strain evidence="4">CSF55</strain>
    </source>
</reference>
<sequence length="121" mass="13535">MNEARLHVTKETIEMRPKGSNKTWATGTAIFSRFCDELNIQPIANTLNVINFTTWLKTQTNRNGNVYSANSIKSYTQAVVDLNKLHAAEGKCTAISQSERELISQAVDNAKLEVCRQAAKY</sequence>
<dbReference type="Proteomes" id="UP000281549">
    <property type="component" value="Unassembled WGS sequence"/>
</dbReference>
<reference evidence="1 3" key="1">
    <citation type="journal article" date="2013" name="Curr. Biol.">
        <title>Shared signatures of parasitism and phylogenomics unite Cryptomycota and microsporidia.</title>
        <authorList>
            <person name="James T.Y."/>
            <person name="Pelin A."/>
            <person name="Bonen L."/>
            <person name="Ahrendt S."/>
            <person name="Sain D."/>
            <person name="Corradi N."/>
            <person name="Stajich J.E."/>
        </authorList>
    </citation>
    <scope>NUCLEOTIDE SEQUENCE [LARGE SCALE GENOMIC DNA]</scope>
    <source>
        <strain evidence="1 3">CSF55</strain>
        <strain evidence="1 3">CSF55</strain>
    </source>
</reference>
<dbReference type="EMBL" id="ML007468">
    <property type="protein sequence ID" value="RKP15871.1"/>
    <property type="molecule type" value="Genomic_DNA"/>
</dbReference>
<dbReference type="EMBL" id="KE560829">
    <property type="protein sequence ID" value="EPZ35474.1"/>
    <property type="molecule type" value="Genomic_DNA"/>
</dbReference>
<gene>
    <name evidence="1" type="ORF">O9G_005011</name>
    <name evidence="2" type="ORF">ROZALSC1DRAFT_31929</name>
</gene>
<dbReference type="AlphaFoldDB" id="A0A075AZA0"/>
<accession>A0A075AZA0</accession>
<evidence type="ECO:0000313" key="2">
    <source>
        <dbReference type="EMBL" id="RKP15871.1"/>
    </source>
</evidence>
<evidence type="ECO:0000313" key="1">
    <source>
        <dbReference type="EMBL" id="EPZ35474.1"/>
    </source>
</evidence>
<keyword evidence="3" id="KW-1185">Reference proteome</keyword>
<dbReference type="Proteomes" id="UP000030755">
    <property type="component" value="Unassembled WGS sequence"/>
</dbReference>
<proteinExistence type="predicted"/>
<organism evidence="1 3">
    <name type="scientific">Rozella allomycis (strain CSF55)</name>
    <dbReference type="NCBI Taxonomy" id="988480"/>
    <lineage>
        <taxon>Eukaryota</taxon>
        <taxon>Fungi</taxon>
        <taxon>Fungi incertae sedis</taxon>
        <taxon>Cryptomycota</taxon>
        <taxon>Cryptomycota incertae sedis</taxon>
        <taxon>Rozella</taxon>
    </lineage>
</organism>
<reference evidence="2" key="3">
    <citation type="submission" date="2018-08" db="EMBL/GenBank/DDBJ databases">
        <title>Leveraging single-cell genomics to expand the Fungal Tree of Life.</title>
        <authorList>
            <consortium name="DOE Joint Genome Institute"/>
            <person name="Ahrendt S.R."/>
            <person name="Quandt C.A."/>
            <person name="Ciobanu D."/>
            <person name="Clum A."/>
            <person name="Salamov A."/>
            <person name="Andreopoulos B."/>
            <person name="Cheng J.-F."/>
            <person name="Woyke T."/>
            <person name="Pelin A."/>
            <person name="Henrissat B."/>
            <person name="Reynolds N."/>
            <person name="Benny G.L."/>
            <person name="Smith M.E."/>
            <person name="James T.Y."/>
            <person name="Grigoriev I.V."/>
        </authorList>
    </citation>
    <scope>NUCLEOTIDE SEQUENCE</scope>
    <source>
        <strain evidence="2">CSF55</strain>
    </source>
</reference>